<dbReference type="EMBL" id="AP023094">
    <property type="protein sequence ID" value="BCE48756.1"/>
    <property type="molecule type" value="Genomic_DNA"/>
</dbReference>
<gene>
    <name evidence="3" type="ORF">XF10B_50690</name>
    <name evidence="1" type="ORF">XF1B_51730</name>
    <name evidence="2" type="ORF">XF4B_51050</name>
</gene>
<sequence>MAAMAIDEDAAHAHLPHLAEGDLDGAAVNMRGRVASDRARHAAIEAGRRTESNCRFLAAWNDGELLQIVGVEKSF</sequence>
<accession>A0A810CYN7</accession>
<evidence type="ECO:0000313" key="2">
    <source>
        <dbReference type="EMBL" id="BCE48756.1"/>
    </source>
</evidence>
<dbReference type="EMBL" id="AP023091">
    <property type="protein sequence ID" value="BCE22492.1"/>
    <property type="molecule type" value="Genomic_DNA"/>
</dbReference>
<reference evidence="1" key="1">
    <citation type="submission" date="2020-05" db="EMBL/GenBank/DDBJ databases">
        <title>Complete genome sequence of Bradyrhizobium diazoefficiens XF1 isolated from soybean nodule.</title>
        <authorList>
            <person name="Noda R."/>
            <person name="Kakizaki K."/>
            <person name="Minamisawa K."/>
        </authorList>
    </citation>
    <scope>NUCLEOTIDE SEQUENCE</scope>
    <source>
        <strain evidence="1">XF1</strain>
    </source>
</reference>
<evidence type="ECO:0000313" key="3">
    <source>
        <dbReference type="EMBL" id="BCE92271.1"/>
    </source>
</evidence>
<evidence type="ECO:0000313" key="1">
    <source>
        <dbReference type="EMBL" id="BCE22492.1"/>
    </source>
</evidence>
<reference evidence="2" key="3">
    <citation type="submission" date="2020-05" db="EMBL/GenBank/DDBJ databases">
        <title>Complete genome sequence of Bradyrhizobium diazoefficiens XF4 isolated from soybean nodule.</title>
        <authorList>
            <person name="Noda R."/>
            <person name="Kakizaki K."/>
            <person name="Minamisawa K."/>
        </authorList>
    </citation>
    <scope>NUCLEOTIDE SEQUENCE</scope>
    <source>
        <strain evidence="2">XF4</strain>
    </source>
</reference>
<dbReference type="EMBL" id="AP023099">
    <property type="protein sequence ID" value="BCE92271.1"/>
    <property type="molecule type" value="Genomic_DNA"/>
</dbReference>
<name>A0A810CYN7_9BRAD</name>
<organism evidence="3">
    <name type="scientific">Bradyrhizobium diazoefficiens</name>
    <dbReference type="NCBI Taxonomy" id="1355477"/>
    <lineage>
        <taxon>Bacteria</taxon>
        <taxon>Pseudomonadati</taxon>
        <taxon>Pseudomonadota</taxon>
        <taxon>Alphaproteobacteria</taxon>
        <taxon>Hyphomicrobiales</taxon>
        <taxon>Nitrobacteraceae</taxon>
        <taxon>Bradyrhizobium</taxon>
    </lineage>
</organism>
<protein>
    <submittedName>
        <fullName evidence="3">Uncharacterized protein</fullName>
    </submittedName>
</protein>
<proteinExistence type="predicted"/>
<reference evidence="3" key="2">
    <citation type="submission" date="2020-05" db="EMBL/GenBank/DDBJ databases">
        <title>Complete genome sequence of Bradyrhizobium diazoefficiens XF10 isolated from soybean nodule.</title>
        <authorList>
            <person name="Noda R."/>
            <person name="Kakizaki K."/>
            <person name="Minamisawa K."/>
        </authorList>
    </citation>
    <scope>NUCLEOTIDE SEQUENCE</scope>
    <source>
        <strain evidence="3">XF10</strain>
    </source>
</reference>
<dbReference type="AlphaFoldDB" id="A0A810CYN7"/>